<organism evidence="2 3">
    <name type="scientific">Flavobacterium supellecticarium</name>
    <dbReference type="NCBI Taxonomy" id="2565924"/>
    <lineage>
        <taxon>Bacteria</taxon>
        <taxon>Pseudomonadati</taxon>
        <taxon>Bacteroidota</taxon>
        <taxon>Flavobacteriia</taxon>
        <taxon>Flavobacteriales</taxon>
        <taxon>Flavobacteriaceae</taxon>
        <taxon>Flavobacterium</taxon>
    </lineage>
</organism>
<dbReference type="GO" id="GO:0016788">
    <property type="term" value="F:hydrolase activity, acting on ester bonds"/>
    <property type="evidence" value="ECO:0007669"/>
    <property type="project" value="InterPro"/>
</dbReference>
<reference evidence="2 3" key="1">
    <citation type="submission" date="2019-04" db="EMBL/GenBank/DDBJ databases">
        <title>Flavobacterium sp. nov. isolated from construction timber.</title>
        <authorList>
            <person name="Lin S.-Y."/>
            <person name="Chang C.-T."/>
            <person name="Young C.-C."/>
        </authorList>
    </citation>
    <scope>NUCLEOTIDE SEQUENCE [LARGE SCALE GENOMIC DNA]</scope>
    <source>
        <strain evidence="2 3">CC-CTC003</strain>
    </source>
</reference>
<accession>A0A4S4A3A2</accession>
<evidence type="ECO:0000313" key="2">
    <source>
        <dbReference type="EMBL" id="THF52891.1"/>
    </source>
</evidence>
<dbReference type="EMBL" id="SSNZ01000001">
    <property type="protein sequence ID" value="THF52891.1"/>
    <property type="molecule type" value="Genomic_DNA"/>
</dbReference>
<proteinExistence type="predicted"/>
<protein>
    <submittedName>
        <fullName evidence="2">Type I addiction module toxin, SymE family</fullName>
    </submittedName>
</protein>
<dbReference type="OrthoDB" id="9803936at2"/>
<evidence type="ECO:0000259" key="1">
    <source>
        <dbReference type="Pfam" id="PF08845"/>
    </source>
</evidence>
<gene>
    <name evidence="2" type="ORF">E6C50_01400</name>
</gene>
<dbReference type="InterPro" id="IPR014944">
    <property type="entry name" value="Toxin_SymE-like"/>
</dbReference>
<dbReference type="AlphaFoldDB" id="A0A4S4A3A2"/>
<dbReference type="GO" id="GO:0005737">
    <property type="term" value="C:cytoplasm"/>
    <property type="evidence" value="ECO:0007669"/>
    <property type="project" value="InterPro"/>
</dbReference>
<comment type="caution">
    <text evidence="2">The sequence shown here is derived from an EMBL/GenBank/DDBJ whole genome shotgun (WGS) entry which is preliminary data.</text>
</comment>
<dbReference type="Pfam" id="PF08845">
    <property type="entry name" value="SymE_toxin"/>
    <property type="match status" value="1"/>
</dbReference>
<keyword evidence="3" id="KW-1185">Reference proteome</keyword>
<evidence type="ECO:0000313" key="3">
    <source>
        <dbReference type="Proteomes" id="UP000307507"/>
    </source>
</evidence>
<sequence>MAYIFSRLIITVKRQDNLYSCSIRFVSRFLPGRGVDYLLVFSVLCSSIVNIKAMKKITKTTENQNARILKIYPQYFKRRYQKHVNLPLIRLCGRWVERIGFKIGGHVQVVYESGRIIITKVRPARKK</sequence>
<dbReference type="Proteomes" id="UP000307507">
    <property type="component" value="Unassembled WGS sequence"/>
</dbReference>
<dbReference type="GO" id="GO:0016070">
    <property type="term" value="P:RNA metabolic process"/>
    <property type="evidence" value="ECO:0007669"/>
    <property type="project" value="InterPro"/>
</dbReference>
<name>A0A4S4A3A2_9FLAO</name>
<feature type="domain" description="Toxin SymE-like" evidence="1">
    <location>
        <begin position="75"/>
        <end position="119"/>
    </location>
</feature>
<dbReference type="GO" id="GO:0003723">
    <property type="term" value="F:RNA binding"/>
    <property type="evidence" value="ECO:0007669"/>
    <property type="project" value="InterPro"/>
</dbReference>